<gene>
    <name evidence="3" type="ORF">P171DRAFT_367906</name>
</gene>
<evidence type="ECO:0000313" key="4">
    <source>
        <dbReference type="Proteomes" id="UP000799764"/>
    </source>
</evidence>
<dbReference type="GO" id="GO:1990871">
    <property type="term" value="C:Vma12-Vma22 assembly complex"/>
    <property type="evidence" value="ECO:0007669"/>
    <property type="project" value="TreeGrafter"/>
</dbReference>
<sequence>MADVALQTAPELPSSVPEKDELVSRLDDLLERYLHTLDAYQKAQQQLMTHLSSGYLSLAQANFNNNAHTRYGQDYFDERMQASRKVYVLFVITEDEGKTAFSVASQTAEDPTPKTEDSSSPSDDSATPKEAISTAEAEAKSEPDAQNASDEKANAPEPETKKSPSNDPLRWFGVLVPPALRSAQGSFVSAIHGPVAELSNLLKDLRQQEIEIGRVRKQIKKL</sequence>
<dbReference type="OrthoDB" id="408631at2759"/>
<dbReference type="GO" id="GO:0070072">
    <property type="term" value="P:vacuolar proton-transporting V-type ATPase complex assembly"/>
    <property type="evidence" value="ECO:0007669"/>
    <property type="project" value="InterPro"/>
</dbReference>
<protein>
    <recommendedName>
        <fullName evidence="1">Vacuolar ATPase assembly protein VMA22</fullName>
    </recommendedName>
</protein>
<name>A0A9P4P883_9PLEO</name>
<keyword evidence="4" id="KW-1185">Reference proteome</keyword>
<feature type="region of interest" description="Disordered" evidence="2">
    <location>
        <begin position="102"/>
        <end position="171"/>
    </location>
</feature>
<dbReference type="Pfam" id="PF21730">
    <property type="entry name" value="Vma22_CCDC115"/>
    <property type="match status" value="1"/>
</dbReference>
<dbReference type="PANTHER" id="PTHR31996">
    <property type="entry name" value="COILED-COIL DOMAIN-CONTAINING PROTEIN 115"/>
    <property type="match status" value="1"/>
</dbReference>
<dbReference type="PANTHER" id="PTHR31996:SF2">
    <property type="entry name" value="COILED-COIL DOMAIN-CONTAINING PROTEIN 115"/>
    <property type="match status" value="1"/>
</dbReference>
<dbReference type="AlphaFoldDB" id="A0A9P4P883"/>
<reference evidence="3" key="1">
    <citation type="journal article" date="2020" name="Stud. Mycol.">
        <title>101 Dothideomycetes genomes: a test case for predicting lifestyles and emergence of pathogens.</title>
        <authorList>
            <person name="Haridas S."/>
            <person name="Albert R."/>
            <person name="Binder M."/>
            <person name="Bloem J."/>
            <person name="Labutti K."/>
            <person name="Salamov A."/>
            <person name="Andreopoulos B."/>
            <person name="Baker S."/>
            <person name="Barry K."/>
            <person name="Bills G."/>
            <person name="Bluhm B."/>
            <person name="Cannon C."/>
            <person name="Castanera R."/>
            <person name="Culley D."/>
            <person name="Daum C."/>
            <person name="Ezra D."/>
            <person name="Gonzalez J."/>
            <person name="Henrissat B."/>
            <person name="Kuo A."/>
            <person name="Liang C."/>
            <person name="Lipzen A."/>
            <person name="Lutzoni F."/>
            <person name="Magnuson J."/>
            <person name="Mondo S."/>
            <person name="Nolan M."/>
            <person name="Ohm R."/>
            <person name="Pangilinan J."/>
            <person name="Park H.-J."/>
            <person name="Ramirez L."/>
            <person name="Alfaro M."/>
            <person name="Sun H."/>
            <person name="Tritt A."/>
            <person name="Yoshinaga Y."/>
            <person name="Zwiers L.-H."/>
            <person name="Turgeon B."/>
            <person name="Goodwin S."/>
            <person name="Spatafora J."/>
            <person name="Crous P."/>
            <person name="Grigoriev I."/>
        </authorList>
    </citation>
    <scope>NUCLEOTIDE SEQUENCE</scope>
    <source>
        <strain evidence="3">CBS 690.94</strain>
    </source>
</reference>
<evidence type="ECO:0000256" key="1">
    <source>
        <dbReference type="ARBA" id="ARBA00093634"/>
    </source>
</evidence>
<feature type="compositionally biased region" description="Basic and acidic residues" evidence="2">
    <location>
        <begin position="137"/>
        <end position="164"/>
    </location>
</feature>
<comment type="caution">
    <text evidence="3">The sequence shown here is derived from an EMBL/GenBank/DDBJ whole genome shotgun (WGS) entry which is preliminary data.</text>
</comment>
<dbReference type="InterPro" id="IPR040357">
    <property type="entry name" value="Vma22/CCDC115"/>
</dbReference>
<organism evidence="3 4">
    <name type="scientific">Karstenula rhodostoma CBS 690.94</name>
    <dbReference type="NCBI Taxonomy" id="1392251"/>
    <lineage>
        <taxon>Eukaryota</taxon>
        <taxon>Fungi</taxon>
        <taxon>Dikarya</taxon>
        <taxon>Ascomycota</taxon>
        <taxon>Pezizomycotina</taxon>
        <taxon>Dothideomycetes</taxon>
        <taxon>Pleosporomycetidae</taxon>
        <taxon>Pleosporales</taxon>
        <taxon>Massarineae</taxon>
        <taxon>Didymosphaeriaceae</taxon>
        <taxon>Karstenula</taxon>
    </lineage>
</organism>
<proteinExistence type="predicted"/>
<dbReference type="GO" id="GO:0051082">
    <property type="term" value="F:unfolded protein binding"/>
    <property type="evidence" value="ECO:0007669"/>
    <property type="project" value="TreeGrafter"/>
</dbReference>
<evidence type="ECO:0000256" key="2">
    <source>
        <dbReference type="SAM" id="MobiDB-lite"/>
    </source>
</evidence>
<dbReference type="EMBL" id="MU001507">
    <property type="protein sequence ID" value="KAF2440229.1"/>
    <property type="molecule type" value="Genomic_DNA"/>
</dbReference>
<accession>A0A9P4P883</accession>
<evidence type="ECO:0000313" key="3">
    <source>
        <dbReference type="EMBL" id="KAF2440229.1"/>
    </source>
</evidence>
<dbReference type="Proteomes" id="UP000799764">
    <property type="component" value="Unassembled WGS sequence"/>
</dbReference>